<evidence type="ECO:0000256" key="1">
    <source>
        <dbReference type="SAM" id="MobiDB-lite"/>
    </source>
</evidence>
<feature type="region of interest" description="Disordered" evidence="1">
    <location>
        <begin position="189"/>
        <end position="212"/>
    </location>
</feature>
<proteinExistence type="predicted"/>
<sequence>MGRWGYTMFQGDSDLDIVSEFDDEVGVSIHEKPEKLKEAREKLDAGLGAELMKKCREKEKGYHELMFEDPRYHTIILGAYMMQVGAKIAPDDRAHLAEIFPKIPSRAGYAMPMGDDGFRDPGKAQFKAALELYVDGQPRNFFDARLVSKLAQSLDCVDNKAAATIAARPTPISILPNLRPARDALRVASPASIATKSARRRTGRATSRSASP</sequence>
<accession>A0AAN8F551</accession>
<protein>
    <submittedName>
        <fullName evidence="2">Uncharacterized protein</fullName>
    </submittedName>
</protein>
<reference evidence="2 3" key="1">
    <citation type="submission" date="2022-12" db="EMBL/GenBank/DDBJ databases">
        <title>Genomic features and morphological characterization of a novel Knufia sp. strain isolated from spacecraft assembly facility.</title>
        <authorList>
            <person name="Teixeira M."/>
            <person name="Chander A.M."/>
            <person name="Stajich J.E."/>
            <person name="Venkateswaran K."/>
        </authorList>
    </citation>
    <scope>NUCLEOTIDE SEQUENCE [LARGE SCALE GENOMIC DNA]</scope>
    <source>
        <strain evidence="2 3">FJI-L2-BK-P2</strain>
    </source>
</reference>
<dbReference type="Proteomes" id="UP001316803">
    <property type="component" value="Unassembled WGS sequence"/>
</dbReference>
<name>A0AAN8F551_9EURO</name>
<evidence type="ECO:0000313" key="2">
    <source>
        <dbReference type="EMBL" id="KAK5956848.1"/>
    </source>
</evidence>
<keyword evidence="3" id="KW-1185">Reference proteome</keyword>
<organism evidence="2 3">
    <name type="scientific">Knufia fluminis</name>
    <dbReference type="NCBI Taxonomy" id="191047"/>
    <lineage>
        <taxon>Eukaryota</taxon>
        <taxon>Fungi</taxon>
        <taxon>Dikarya</taxon>
        <taxon>Ascomycota</taxon>
        <taxon>Pezizomycotina</taxon>
        <taxon>Eurotiomycetes</taxon>
        <taxon>Chaetothyriomycetidae</taxon>
        <taxon>Chaetothyriales</taxon>
        <taxon>Trichomeriaceae</taxon>
        <taxon>Knufia</taxon>
    </lineage>
</organism>
<comment type="caution">
    <text evidence="2">The sequence shown here is derived from an EMBL/GenBank/DDBJ whole genome shotgun (WGS) entry which is preliminary data.</text>
</comment>
<evidence type="ECO:0000313" key="3">
    <source>
        <dbReference type="Proteomes" id="UP001316803"/>
    </source>
</evidence>
<dbReference type="EMBL" id="JAKLMC020000004">
    <property type="protein sequence ID" value="KAK5956848.1"/>
    <property type="molecule type" value="Genomic_DNA"/>
</dbReference>
<dbReference type="AlphaFoldDB" id="A0AAN8F551"/>
<gene>
    <name evidence="2" type="ORF">OHC33_002337</name>
</gene>